<feature type="region of interest" description="Disordered" evidence="1">
    <location>
        <begin position="235"/>
        <end position="268"/>
    </location>
</feature>
<dbReference type="CTD" id="20243231"/>
<feature type="compositionally biased region" description="Basic and acidic residues" evidence="1">
    <location>
        <begin position="237"/>
        <end position="249"/>
    </location>
</feature>
<gene>
    <name evidence="2" type="ORF">LOTGIDRAFT_175540</name>
</gene>
<protein>
    <recommendedName>
        <fullName evidence="4">SGNH hydrolase-type esterase domain-containing protein</fullName>
    </recommendedName>
</protein>
<feature type="compositionally biased region" description="Polar residues" evidence="1">
    <location>
        <begin position="49"/>
        <end position="65"/>
    </location>
</feature>
<evidence type="ECO:0000256" key="1">
    <source>
        <dbReference type="SAM" id="MobiDB-lite"/>
    </source>
</evidence>
<dbReference type="Proteomes" id="UP000030746">
    <property type="component" value="Unassembled WGS sequence"/>
</dbReference>
<evidence type="ECO:0000313" key="2">
    <source>
        <dbReference type="EMBL" id="ESO93473.1"/>
    </source>
</evidence>
<dbReference type="HOGENOM" id="CLU_913025_0_0_1"/>
<evidence type="ECO:0008006" key="4">
    <source>
        <dbReference type="Google" id="ProtNLM"/>
    </source>
</evidence>
<feature type="region of interest" description="Disordered" evidence="1">
    <location>
        <begin position="1"/>
        <end position="71"/>
    </location>
</feature>
<dbReference type="GeneID" id="20243231"/>
<dbReference type="EMBL" id="KB201894">
    <property type="protein sequence ID" value="ESO93473.1"/>
    <property type="molecule type" value="Genomic_DNA"/>
</dbReference>
<reference evidence="2 3" key="1">
    <citation type="journal article" date="2013" name="Nature">
        <title>Insights into bilaterian evolution from three spiralian genomes.</title>
        <authorList>
            <person name="Simakov O."/>
            <person name="Marletaz F."/>
            <person name="Cho S.J."/>
            <person name="Edsinger-Gonzales E."/>
            <person name="Havlak P."/>
            <person name="Hellsten U."/>
            <person name="Kuo D.H."/>
            <person name="Larsson T."/>
            <person name="Lv J."/>
            <person name="Arendt D."/>
            <person name="Savage R."/>
            <person name="Osoegawa K."/>
            <person name="de Jong P."/>
            <person name="Grimwood J."/>
            <person name="Chapman J.A."/>
            <person name="Shapiro H."/>
            <person name="Aerts A."/>
            <person name="Otillar R.P."/>
            <person name="Terry A.Y."/>
            <person name="Boore J.L."/>
            <person name="Grigoriev I.V."/>
            <person name="Lindberg D.R."/>
            <person name="Seaver E.C."/>
            <person name="Weisblat D.A."/>
            <person name="Putnam N.H."/>
            <person name="Rokhsar D.S."/>
        </authorList>
    </citation>
    <scope>NUCLEOTIDE SEQUENCE [LARGE SCALE GENOMIC DNA]</scope>
</reference>
<dbReference type="KEGG" id="lgi:LOTGIDRAFT_175540"/>
<keyword evidence="3" id="KW-1185">Reference proteome</keyword>
<sequence>MSIEKFLQNQTTKPKHVTPNRDTSHKGPGILMIEPTMSKDTTSERCQEIFTNQNTKPQQATSNTDTSDKGPEIMMIGSWMFRDIIPQRFSQKTMKKLMPEPKSLTSAIKTLKEIQVQPKKLILLTGSNDVSNRRINLLTTLSLLSELITTLKDKDYNEIFISEILPRYDDYEYMRRRDIFNQHLKTIVQNTPFKIIIQHHFVASDFVDGVHLTYKGTAKLVCSIKDQIGERQAQYNYDKDIEQRHRSDPRNPTPVEETKTNTDQDTETQIIDTKDMIDRATNKQQLNPKDRAKYVLEQLMIELSL</sequence>
<dbReference type="SUPFAM" id="SSF52266">
    <property type="entry name" value="SGNH hydrolase"/>
    <property type="match status" value="1"/>
</dbReference>
<name>V3ZQ09_LOTGI</name>
<organism evidence="2 3">
    <name type="scientific">Lottia gigantea</name>
    <name type="common">Giant owl limpet</name>
    <dbReference type="NCBI Taxonomy" id="225164"/>
    <lineage>
        <taxon>Eukaryota</taxon>
        <taxon>Metazoa</taxon>
        <taxon>Spiralia</taxon>
        <taxon>Lophotrochozoa</taxon>
        <taxon>Mollusca</taxon>
        <taxon>Gastropoda</taxon>
        <taxon>Patellogastropoda</taxon>
        <taxon>Lottioidea</taxon>
        <taxon>Lottiidae</taxon>
        <taxon>Lottia</taxon>
    </lineage>
</organism>
<dbReference type="InterPro" id="IPR036514">
    <property type="entry name" value="SGNH_hydro_sf"/>
</dbReference>
<dbReference type="Gene3D" id="3.40.50.1110">
    <property type="entry name" value="SGNH hydrolase"/>
    <property type="match status" value="1"/>
</dbReference>
<dbReference type="RefSeq" id="XP_009055840.1">
    <property type="nucleotide sequence ID" value="XM_009057592.1"/>
</dbReference>
<accession>V3ZQ09</accession>
<proteinExistence type="predicted"/>
<dbReference type="AlphaFoldDB" id="V3ZQ09"/>
<evidence type="ECO:0000313" key="3">
    <source>
        <dbReference type="Proteomes" id="UP000030746"/>
    </source>
</evidence>